<comment type="similarity">
    <text evidence="2">Belongs to the drug/metabolite transporter (DMT) superfamily. 10 TMS drug/metabolite exporter (DME) (TC 2.A.7.3) family.</text>
</comment>
<dbReference type="KEGG" id="otm:OSB_16370"/>
<evidence type="ECO:0000313" key="6">
    <source>
        <dbReference type="EMBL" id="AKS46186.1"/>
    </source>
</evidence>
<evidence type="ECO:0000313" key="7">
    <source>
        <dbReference type="Proteomes" id="UP000067444"/>
    </source>
</evidence>
<dbReference type="GO" id="GO:0016020">
    <property type="term" value="C:membrane"/>
    <property type="evidence" value="ECO:0007669"/>
    <property type="project" value="UniProtKB-SubCell"/>
</dbReference>
<comment type="subcellular location">
    <subcellularLocation>
        <location evidence="1">Membrane</location>
        <topology evidence="1">Multi-pass membrane protein</topology>
    </subcellularLocation>
</comment>
<evidence type="ECO:0000256" key="1">
    <source>
        <dbReference type="ARBA" id="ARBA00004141"/>
    </source>
</evidence>
<keyword evidence="3" id="KW-0812">Transmembrane</keyword>
<organism evidence="6 7">
    <name type="scientific">Octadecabacter temperatus</name>
    <dbReference type="NCBI Taxonomy" id="1458307"/>
    <lineage>
        <taxon>Bacteria</taxon>
        <taxon>Pseudomonadati</taxon>
        <taxon>Pseudomonadota</taxon>
        <taxon>Alphaproteobacteria</taxon>
        <taxon>Rhodobacterales</taxon>
        <taxon>Roseobacteraceae</taxon>
        <taxon>Octadecabacter</taxon>
    </lineage>
</organism>
<accession>A0A0K0Y5L7</accession>
<keyword evidence="4" id="KW-1133">Transmembrane helix</keyword>
<protein>
    <submittedName>
        <fullName evidence="6">EamA-like transporter family protein</fullName>
    </submittedName>
</protein>
<dbReference type="InterPro" id="IPR000620">
    <property type="entry name" value="EamA_dom"/>
</dbReference>
<dbReference type="InterPro" id="IPR037185">
    <property type="entry name" value="EmrE-like"/>
</dbReference>
<reference evidence="6 7" key="1">
    <citation type="journal article" date="2015" name="Genome Announc.">
        <title>Closed Genome Sequence of Octadecabacter temperatus SB1, the First Mesophilic Species of the Genus Octadecabacter.</title>
        <authorList>
            <person name="Voget S."/>
            <person name="Billerbeck S."/>
            <person name="Simon M."/>
            <person name="Daniel R."/>
        </authorList>
    </citation>
    <scope>NUCLEOTIDE SEQUENCE [LARGE SCALE GENOMIC DNA]</scope>
    <source>
        <strain evidence="6 7">SB1</strain>
    </source>
</reference>
<dbReference type="PANTHER" id="PTHR22911">
    <property type="entry name" value="ACYL-MALONYL CONDENSING ENZYME-RELATED"/>
    <property type="match status" value="1"/>
</dbReference>
<dbReference type="EMBL" id="CP012160">
    <property type="protein sequence ID" value="AKS46186.1"/>
    <property type="molecule type" value="Genomic_DNA"/>
</dbReference>
<proteinExistence type="inferred from homology"/>
<gene>
    <name evidence="6" type="ORF">OSB_16370</name>
</gene>
<keyword evidence="5" id="KW-0472">Membrane</keyword>
<dbReference type="PANTHER" id="PTHR22911:SF6">
    <property type="entry name" value="SOLUTE CARRIER FAMILY 35 MEMBER G1"/>
    <property type="match status" value="1"/>
</dbReference>
<evidence type="ECO:0000256" key="3">
    <source>
        <dbReference type="ARBA" id="ARBA00022692"/>
    </source>
</evidence>
<dbReference type="SUPFAM" id="SSF103481">
    <property type="entry name" value="Multidrug resistance efflux transporter EmrE"/>
    <property type="match status" value="2"/>
</dbReference>
<dbReference type="STRING" id="1458307.OSB_16370"/>
<dbReference type="Proteomes" id="UP000067444">
    <property type="component" value="Chromosome"/>
</dbReference>
<evidence type="ECO:0000256" key="4">
    <source>
        <dbReference type="ARBA" id="ARBA00022989"/>
    </source>
</evidence>
<sequence length="296" mass="31738">MENLRGAALMTFSMLAFAIEDVLIKTLGARIPAGQIISVIAIGSVIAFSAWFIAKKQPVVVREHANPKIWLRTGFDVLGTLFFISALVRMDLTLLSAIIQATPLVVAFGGVMFLGQTVGWKRWAAILVGFGGVLLIIRPSLSGMSFSMILGIAGMTCLAARDLVTRAIKVNISGPHVSLHAFSVLTFAGLLLCFFEGTPLVIPNLIDGLILGICVFVVLAAYLAIIAATREGDAAFISMFRYTRMVFALIVGVVFLHERPDTLTLIGVAIVIGAGVFTLLREARSRRSSHASPKPL</sequence>
<evidence type="ECO:0000256" key="2">
    <source>
        <dbReference type="ARBA" id="ARBA00009853"/>
    </source>
</evidence>
<keyword evidence="7" id="KW-1185">Reference proteome</keyword>
<evidence type="ECO:0000256" key="5">
    <source>
        <dbReference type="ARBA" id="ARBA00023136"/>
    </source>
</evidence>
<dbReference type="Pfam" id="PF00892">
    <property type="entry name" value="EamA"/>
    <property type="match status" value="2"/>
</dbReference>
<dbReference type="AlphaFoldDB" id="A0A0K0Y5L7"/>
<dbReference type="RefSeq" id="WP_049834501.1">
    <property type="nucleotide sequence ID" value="NZ_CP012160.1"/>
</dbReference>
<name>A0A0K0Y5L7_9RHOB</name>
<dbReference type="OrthoDB" id="7165334at2"/>